<evidence type="ECO:0000256" key="7">
    <source>
        <dbReference type="PROSITE-ProRule" id="PRU00042"/>
    </source>
</evidence>
<dbReference type="PROSITE" id="PS50157">
    <property type="entry name" value="ZINC_FINGER_C2H2_2"/>
    <property type="match status" value="2"/>
</dbReference>
<evidence type="ECO:0000259" key="8">
    <source>
        <dbReference type="PROSITE" id="PS50157"/>
    </source>
</evidence>
<dbReference type="InterPro" id="IPR050331">
    <property type="entry name" value="Zinc_finger"/>
</dbReference>
<dbReference type="EMBL" id="KK122108">
    <property type="protein sequence ID" value="KFM81945.1"/>
    <property type="molecule type" value="Genomic_DNA"/>
</dbReference>
<dbReference type="GO" id="GO:0008270">
    <property type="term" value="F:zinc ion binding"/>
    <property type="evidence" value="ECO:0007669"/>
    <property type="project" value="UniProtKB-KW"/>
</dbReference>
<keyword evidence="10" id="KW-1185">Reference proteome</keyword>
<reference evidence="9 10" key="1">
    <citation type="submission" date="2013-11" db="EMBL/GenBank/DDBJ databases">
        <title>Genome sequencing of Stegodyphus mimosarum.</title>
        <authorList>
            <person name="Bechsgaard J."/>
        </authorList>
    </citation>
    <scope>NUCLEOTIDE SEQUENCE [LARGE SCALE GENOMIC DNA]</scope>
</reference>
<feature type="domain" description="C2H2-type" evidence="8">
    <location>
        <begin position="45"/>
        <end position="68"/>
    </location>
</feature>
<evidence type="ECO:0000313" key="9">
    <source>
        <dbReference type="EMBL" id="KFM81945.1"/>
    </source>
</evidence>
<dbReference type="Proteomes" id="UP000054359">
    <property type="component" value="Unassembled WGS sequence"/>
</dbReference>
<dbReference type="AlphaFoldDB" id="A0A087UX56"/>
<dbReference type="InterPro" id="IPR036236">
    <property type="entry name" value="Znf_C2H2_sf"/>
</dbReference>
<dbReference type="InterPro" id="IPR013087">
    <property type="entry name" value="Znf_C2H2_type"/>
</dbReference>
<name>A0A087UX56_STEMI</name>
<dbReference type="PANTHER" id="PTHR16515:SF55">
    <property type="entry name" value="C2H2-TYPE DOMAIN-CONTAINING PROTEIN"/>
    <property type="match status" value="1"/>
</dbReference>
<evidence type="ECO:0000256" key="4">
    <source>
        <dbReference type="ARBA" id="ARBA00022771"/>
    </source>
</evidence>
<dbReference type="SMART" id="SM00355">
    <property type="entry name" value="ZnF_C2H2"/>
    <property type="match status" value="2"/>
</dbReference>
<dbReference type="FunFam" id="3.30.160.60:FF:001498">
    <property type="entry name" value="Zinc finger protein 404"/>
    <property type="match status" value="1"/>
</dbReference>
<evidence type="ECO:0000256" key="6">
    <source>
        <dbReference type="ARBA" id="ARBA00023242"/>
    </source>
</evidence>
<protein>
    <submittedName>
        <fullName evidence="9">Zinc finger protein 282</fullName>
    </submittedName>
</protein>
<comment type="subcellular location">
    <subcellularLocation>
        <location evidence="1">Nucleus</location>
    </subcellularLocation>
</comment>
<keyword evidence="4 7" id="KW-0863">Zinc-finger</keyword>
<evidence type="ECO:0000256" key="1">
    <source>
        <dbReference type="ARBA" id="ARBA00004123"/>
    </source>
</evidence>
<organism evidence="9 10">
    <name type="scientific">Stegodyphus mimosarum</name>
    <name type="common">African social velvet spider</name>
    <dbReference type="NCBI Taxonomy" id="407821"/>
    <lineage>
        <taxon>Eukaryota</taxon>
        <taxon>Metazoa</taxon>
        <taxon>Ecdysozoa</taxon>
        <taxon>Arthropoda</taxon>
        <taxon>Chelicerata</taxon>
        <taxon>Arachnida</taxon>
        <taxon>Araneae</taxon>
        <taxon>Araneomorphae</taxon>
        <taxon>Entelegynae</taxon>
        <taxon>Eresoidea</taxon>
        <taxon>Eresidae</taxon>
        <taxon>Stegodyphus</taxon>
    </lineage>
</organism>
<keyword evidence="2" id="KW-0479">Metal-binding</keyword>
<feature type="domain" description="C2H2-type" evidence="8">
    <location>
        <begin position="17"/>
        <end position="44"/>
    </location>
</feature>
<feature type="non-terminal residue" evidence="9">
    <location>
        <position position="68"/>
    </location>
</feature>
<dbReference type="OrthoDB" id="6077919at2759"/>
<dbReference type="FunFam" id="3.30.160.60:FF:000100">
    <property type="entry name" value="Zinc finger 45-like"/>
    <property type="match status" value="1"/>
</dbReference>
<dbReference type="GO" id="GO:0005634">
    <property type="term" value="C:nucleus"/>
    <property type="evidence" value="ECO:0007669"/>
    <property type="project" value="UniProtKB-SubCell"/>
</dbReference>
<keyword evidence="3" id="KW-0677">Repeat</keyword>
<dbReference type="PROSITE" id="PS00028">
    <property type="entry name" value="ZINC_FINGER_C2H2_1"/>
    <property type="match status" value="2"/>
</dbReference>
<gene>
    <name evidence="9" type="ORF">X975_26592</name>
</gene>
<evidence type="ECO:0000256" key="5">
    <source>
        <dbReference type="ARBA" id="ARBA00022833"/>
    </source>
</evidence>
<accession>A0A087UX56</accession>
<sequence length="68" mass="7961">MKEHLNIQCNKLKKRPFICAVCGKGFTRKDSLQTHFNFHTGEKPYSCGLCRSNFYNRAALQFHLRSCH</sequence>
<evidence type="ECO:0000256" key="3">
    <source>
        <dbReference type="ARBA" id="ARBA00022737"/>
    </source>
</evidence>
<dbReference type="GO" id="GO:0010468">
    <property type="term" value="P:regulation of gene expression"/>
    <property type="evidence" value="ECO:0007669"/>
    <property type="project" value="TreeGrafter"/>
</dbReference>
<dbReference type="Gene3D" id="3.30.160.60">
    <property type="entry name" value="Classic Zinc Finger"/>
    <property type="match status" value="2"/>
</dbReference>
<dbReference type="SUPFAM" id="SSF57667">
    <property type="entry name" value="beta-beta-alpha zinc fingers"/>
    <property type="match status" value="1"/>
</dbReference>
<evidence type="ECO:0000256" key="2">
    <source>
        <dbReference type="ARBA" id="ARBA00022723"/>
    </source>
</evidence>
<proteinExistence type="predicted"/>
<dbReference type="PANTHER" id="PTHR16515">
    <property type="entry name" value="PR DOMAIN ZINC FINGER PROTEIN"/>
    <property type="match status" value="1"/>
</dbReference>
<evidence type="ECO:0000313" key="10">
    <source>
        <dbReference type="Proteomes" id="UP000054359"/>
    </source>
</evidence>
<keyword evidence="6" id="KW-0539">Nucleus</keyword>
<keyword evidence="5" id="KW-0862">Zinc</keyword>
<dbReference type="Pfam" id="PF12874">
    <property type="entry name" value="zf-met"/>
    <property type="match status" value="1"/>
</dbReference>
<dbReference type="STRING" id="407821.A0A087UX56"/>
<dbReference type="Pfam" id="PF00096">
    <property type="entry name" value="zf-C2H2"/>
    <property type="match status" value="1"/>
</dbReference>